<proteinExistence type="predicted"/>
<gene>
    <name evidence="1" type="ORF">DL07_02870</name>
</gene>
<accession>A0A074ITU8</accession>
<sequence>MGFKFEAIKAYLIDHGVDASLAETMHAIYATQRLGGTANAYFLIVFTETEIFIISITPLGKLGEIIATLPEEMIKSYQFKKRLFIGYKLCFVLTDGRELEFNINKMMIGAGWHKTELQSILETNYYNKNIK</sequence>
<organism evidence="1 2">
    <name type="scientific">Streptococcus salivarius</name>
    <dbReference type="NCBI Taxonomy" id="1304"/>
    <lineage>
        <taxon>Bacteria</taxon>
        <taxon>Bacillati</taxon>
        <taxon>Bacillota</taxon>
        <taxon>Bacilli</taxon>
        <taxon>Lactobacillales</taxon>
        <taxon>Streptococcaceae</taxon>
        <taxon>Streptococcus</taxon>
    </lineage>
</organism>
<dbReference type="RefSeq" id="WP_037602079.1">
    <property type="nucleotide sequence ID" value="NZ_JADMQU010000012.1"/>
</dbReference>
<comment type="caution">
    <text evidence="1">The sequence shown here is derived from an EMBL/GenBank/DDBJ whole genome shotgun (WGS) entry which is preliminary data.</text>
</comment>
<evidence type="ECO:0000313" key="1">
    <source>
        <dbReference type="EMBL" id="KEO45158.1"/>
    </source>
</evidence>
<dbReference type="AlphaFoldDB" id="A0A074ITU8"/>
<evidence type="ECO:0008006" key="3">
    <source>
        <dbReference type="Google" id="ProtNLM"/>
    </source>
</evidence>
<protein>
    <recommendedName>
        <fullName evidence="3">YokE-like PH domain-containing protein</fullName>
    </recommendedName>
</protein>
<dbReference type="EMBL" id="JJMT01000014">
    <property type="protein sequence ID" value="KEO45158.1"/>
    <property type="molecule type" value="Genomic_DNA"/>
</dbReference>
<reference evidence="1 2" key="1">
    <citation type="submission" date="2014-04" db="EMBL/GenBank/DDBJ databases">
        <title>Variable characteristics of bacteriocin-producing Streptococcus salivarius strains isolated from Malaysian subjects.</title>
        <authorList>
            <person name="Philip K."/>
            <person name="Barbour A."/>
        </authorList>
    </citation>
    <scope>NUCLEOTIDE SEQUENCE [LARGE SCALE GENOMIC DNA]</scope>
    <source>
        <strain evidence="1 2">NU10</strain>
    </source>
</reference>
<name>A0A074ITU8_STRSL</name>
<dbReference type="Proteomes" id="UP000027855">
    <property type="component" value="Unassembled WGS sequence"/>
</dbReference>
<evidence type="ECO:0000313" key="2">
    <source>
        <dbReference type="Proteomes" id="UP000027855"/>
    </source>
</evidence>